<reference evidence="1 2" key="1">
    <citation type="submission" date="2017-07" db="EMBL/GenBank/DDBJ databases">
        <title>Phylogenetic study on the rhizospheric bacterium Ochrobactrum sp. A44.</title>
        <authorList>
            <person name="Krzyzanowska D.M."/>
            <person name="Ossowicki A."/>
            <person name="Rajewska M."/>
            <person name="Maciag T."/>
            <person name="Kaczynski Z."/>
            <person name="Czerwicka M."/>
            <person name="Jafra S."/>
        </authorList>
    </citation>
    <scope>NUCLEOTIDE SEQUENCE [LARGE SCALE GENOMIC DNA]</scope>
    <source>
        <strain evidence="1 2">OgA9a</strain>
    </source>
</reference>
<sequence length="92" mass="10267">MVGRSHLNEAELRPEGRFPNKFGIDSHKVGFGEGGYGLFKGLCCRNELHVLLFRQRRAACRAARMILRGNNTEIVIFVDIFCQAGLTQTVSA</sequence>
<evidence type="ECO:0000313" key="2">
    <source>
        <dbReference type="Proteomes" id="UP000216478"/>
    </source>
</evidence>
<keyword evidence="2" id="KW-1185">Reference proteome</keyword>
<proteinExistence type="predicted"/>
<gene>
    <name evidence="1" type="ORF">CEV33_2683</name>
</gene>
<comment type="caution">
    <text evidence="1">The sequence shown here is derived from an EMBL/GenBank/DDBJ whole genome shotgun (WGS) entry which is preliminary data.</text>
</comment>
<name>A0A256F3H6_9HYPH</name>
<dbReference type="EMBL" id="NNRL01000164">
    <property type="protein sequence ID" value="OYR08961.1"/>
    <property type="molecule type" value="Genomic_DNA"/>
</dbReference>
<protein>
    <submittedName>
        <fullName evidence="1">Uncharacterized protein</fullName>
    </submittedName>
</protein>
<dbReference type="AlphaFoldDB" id="A0A256F3H6"/>
<accession>A0A256F3H6</accession>
<organism evidence="1 2">
    <name type="scientific">Brucella grignonensis</name>
    <dbReference type="NCBI Taxonomy" id="94627"/>
    <lineage>
        <taxon>Bacteria</taxon>
        <taxon>Pseudomonadati</taxon>
        <taxon>Pseudomonadota</taxon>
        <taxon>Alphaproteobacteria</taxon>
        <taxon>Hyphomicrobiales</taxon>
        <taxon>Brucellaceae</taxon>
        <taxon>Brucella/Ochrobactrum group</taxon>
        <taxon>Brucella</taxon>
    </lineage>
</organism>
<dbReference type="Proteomes" id="UP000216478">
    <property type="component" value="Unassembled WGS sequence"/>
</dbReference>
<evidence type="ECO:0000313" key="1">
    <source>
        <dbReference type="EMBL" id="OYR08961.1"/>
    </source>
</evidence>